<name>A0A6A3I161_9STRA</name>
<evidence type="ECO:0000313" key="1">
    <source>
        <dbReference type="EMBL" id="KAE8973758.1"/>
    </source>
</evidence>
<feature type="non-terminal residue" evidence="1">
    <location>
        <position position="1"/>
    </location>
</feature>
<sequence>IKALAARCLDADPDARLKLSRSPLLDRRRDHLKLALAWAGSRRAHFSALFTSGMRESRQSTPRVSLLGVPVTAFRELLR</sequence>
<reference evidence="1 2" key="1">
    <citation type="submission" date="2018-09" db="EMBL/GenBank/DDBJ databases">
        <title>Genomic investigation of the strawberry pathogen Phytophthora fragariae indicates pathogenicity is determined by transcriptional variation in three key races.</title>
        <authorList>
            <person name="Adams T.M."/>
            <person name="Armitage A.D."/>
            <person name="Sobczyk M.K."/>
            <person name="Bates H.J."/>
            <person name="Dunwell J.M."/>
            <person name="Nellist C.F."/>
            <person name="Harrison R.J."/>
        </authorList>
    </citation>
    <scope>NUCLEOTIDE SEQUENCE [LARGE SCALE GENOMIC DNA]</scope>
    <source>
        <strain evidence="1 2">SCRP324</strain>
    </source>
</reference>
<protein>
    <submittedName>
        <fullName evidence="1">Uncharacterized protein</fullName>
    </submittedName>
</protein>
<gene>
    <name evidence="1" type="ORF">PR002_g26106</name>
</gene>
<comment type="caution">
    <text evidence="1">The sequence shown here is derived from an EMBL/GenBank/DDBJ whole genome shotgun (WGS) entry which is preliminary data.</text>
</comment>
<accession>A0A6A3I161</accession>
<dbReference type="AlphaFoldDB" id="A0A6A3I161"/>
<proteinExistence type="predicted"/>
<dbReference type="EMBL" id="QXFU01003649">
    <property type="protein sequence ID" value="KAE8973758.1"/>
    <property type="molecule type" value="Genomic_DNA"/>
</dbReference>
<dbReference type="Proteomes" id="UP000435112">
    <property type="component" value="Unassembled WGS sequence"/>
</dbReference>
<evidence type="ECO:0000313" key="2">
    <source>
        <dbReference type="Proteomes" id="UP000435112"/>
    </source>
</evidence>
<organism evidence="1 2">
    <name type="scientific">Phytophthora rubi</name>
    <dbReference type="NCBI Taxonomy" id="129364"/>
    <lineage>
        <taxon>Eukaryota</taxon>
        <taxon>Sar</taxon>
        <taxon>Stramenopiles</taxon>
        <taxon>Oomycota</taxon>
        <taxon>Peronosporomycetes</taxon>
        <taxon>Peronosporales</taxon>
        <taxon>Peronosporaceae</taxon>
        <taxon>Phytophthora</taxon>
    </lineage>
</organism>
<dbReference type="OrthoDB" id="45365at2759"/>